<name>A0ABV7F2V5_9BURK</name>
<dbReference type="InterPro" id="IPR033480">
    <property type="entry name" value="sCache_2"/>
</dbReference>
<feature type="transmembrane region" description="Helical" evidence="9">
    <location>
        <begin position="202"/>
        <end position="226"/>
    </location>
</feature>
<comment type="caution">
    <text evidence="11">The sequence shown here is derived from an EMBL/GenBank/DDBJ whole genome shotgun (WGS) entry which is preliminary data.</text>
</comment>
<keyword evidence="7" id="KW-0902">Two-component regulatory system</keyword>
<dbReference type="CDD" id="cd16917">
    <property type="entry name" value="HATPase_UhpB-NarQ-NarX-like"/>
    <property type="match status" value="1"/>
</dbReference>
<dbReference type="RefSeq" id="WP_390324196.1">
    <property type="nucleotide sequence ID" value="NZ_JBHRTP010000048.1"/>
</dbReference>
<evidence type="ECO:0000256" key="2">
    <source>
        <dbReference type="ARBA" id="ARBA00022475"/>
    </source>
</evidence>
<dbReference type="InterPro" id="IPR011712">
    <property type="entry name" value="Sig_transdc_His_kin_sub3_dim/P"/>
</dbReference>
<evidence type="ECO:0000259" key="10">
    <source>
        <dbReference type="SMART" id="SM01049"/>
    </source>
</evidence>
<evidence type="ECO:0000256" key="6">
    <source>
        <dbReference type="ARBA" id="ARBA00022989"/>
    </source>
</evidence>
<dbReference type="PANTHER" id="PTHR24421">
    <property type="entry name" value="NITRATE/NITRITE SENSOR PROTEIN NARX-RELATED"/>
    <property type="match status" value="1"/>
</dbReference>
<sequence>MKLRQKIILLAITPLILALCAIALAVRHQATSLGQQQRASIQTAYLASKKAELTHYVTLATRSIAQLYESGRTDAATLDQAKAILAKLDYGDDGYFFVYDQQGKNIMHPRQPELVGQNLWNMKDADGSLTIQNLISRANEGGGFVRYQWVKPSSHNTAPKLGYVVALPNWGWVLGTGIYLDDVNDALAKIDAQISGNIESTMLWIAAIAILSAVAVALSGLVLNISEHRVTDAKLKVLAQRVVLSQEEERARLSRDLHDGISQWLVSIKLQIEAGIIKLAGTPEQSASARSTFERTAAQLNDVLGEVRRISHDLRPAILDDLGLAAALEHLAHEFMAHTATPTDFNAVGTADGLPDVVNTVLFRVAQEALTNIERHAGARQISMRLEGNSRCVTLTVCDDGVGFDVDHIDGHPKRGIGLRNMTERLEAVDGKLSLTSSSNGTTVLAAVLRH</sequence>
<dbReference type="InterPro" id="IPR036890">
    <property type="entry name" value="HATPase_C_sf"/>
</dbReference>
<proteinExistence type="predicted"/>
<comment type="subcellular location">
    <subcellularLocation>
        <location evidence="1">Cell membrane</location>
        <topology evidence="1">Multi-pass membrane protein</topology>
    </subcellularLocation>
</comment>
<keyword evidence="6 9" id="KW-1133">Transmembrane helix</keyword>
<evidence type="ECO:0000256" key="7">
    <source>
        <dbReference type="ARBA" id="ARBA00023012"/>
    </source>
</evidence>
<dbReference type="SMART" id="SM01049">
    <property type="entry name" value="Cache_2"/>
    <property type="match status" value="1"/>
</dbReference>
<dbReference type="PANTHER" id="PTHR24421:SF59">
    <property type="entry name" value="OXYGEN SENSOR HISTIDINE KINASE NREB"/>
    <property type="match status" value="1"/>
</dbReference>
<evidence type="ECO:0000313" key="12">
    <source>
        <dbReference type="Proteomes" id="UP001595530"/>
    </source>
</evidence>
<evidence type="ECO:0000313" key="11">
    <source>
        <dbReference type="EMBL" id="MFC3109280.1"/>
    </source>
</evidence>
<feature type="domain" description="Single Cache" evidence="10">
    <location>
        <begin position="42"/>
        <end position="132"/>
    </location>
</feature>
<dbReference type="SUPFAM" id="SSF55874">
    <property type="entry name" value="ATPase domain of HSP90 chaperone/DNA topoisomerase II/histidine kinase"/>
    <property type="match status" value="1"/>
</dbReference>
<organism evidence="11 12">
    <name type="scientific">Undibacterium arcticum</name>
    <dbReference type="NCBI Taxonomy" id="1762892"/>
    <lineage>
        <taxon>Bacteria</taxon>
        <taxon>Pseudomonadati</taxon>
        <taxon>Pseudomonadota</taxon>
        <taxon>Betaproteobacteria</taxon>
        <taxon>Burkholderiales</taxon>
        <taxon>Oxalobacteraceae</taxon>
        <taxon>Undibacterium</taxon>
    </lineage>
</organism>
<evidence type="ECO:0000256" key="3">
    <source>
        <dbReference type="ARBA" id="ARBA00022679"/>
    </source>
</evidence>
<dbReference type="PIRSF" id="PIRSF037314">
    <property type="entry name" value="STHK_MctS"/>
    <property type="match status" value="1"/>
</dbReference>
<dbReference type="Pfam" id="PF02518">
    <property type="entry name" value="HATPase_c"/>
    <property type="match status" value="1"/>
</dbReference>
<keyword evidence="5" id="KW-0418">Kinase</keyword>
<evidence type="ECO:0000256" key="8">
    <source>
        <dbReference type="ARBA" id="ARBA00023136"/>
    </source>
</evidence>
<dbReference type="Pfam" id="PF07730">
    <property type="entry name" value="HisKA_3"/>
    <property type="match status" value="1"/>
</dbReference>
<dbReference type="Proteomes" id="UP001595530">
    <property type="component" value="Unassembled WGS sequence"/>
</dbReference>
<dbReference type="InterPro" id="IPR050482">
    <property type="entry name" value="Sensor_HK_TwoCompSys"/>
</dbReference>
<keyword evidence="3" id="KW-0808">Transferase</keyword>
<dbReference type="InterPro" id="IPR017171">
    <property type="entry name" value="Sig_transdc_His_kinase_MctS"/>
</dbReference>
<dbReference type="Gene3D" id="1.20.5.1930">
    <property type="match status" value="1"/>
</dbReference>
<dbReference type="Pfam" id="PF17200">
    <property type="entry name" value="sCache_2"/>
    <property type="match status" value="1"/>
</dbReference>
<evidence type="ECO:0000256" key="5">
    <source>
        <dbReference type="ARBA" id="ARBA00022777"/>
    </source>
</evidence>
<dbReference type="EMBL" id="JBHRTP010000048">
    <property type="protein sequence ID" value="MFC3109280.1"/>
    <property type="molecule type" value="Genomic_DNA"/>
</dbReference>
<gene>
    <name evidence="11" type="ORF">ACFOFO_15125</name>
</gene>
<evidence type="ECO:0000256" key="4">
    <source>
        <dbReference type="ARBA" id="ARBA00022692"/>
    </source>
</evidence>
<protein>
    <submittedName>
        <fullName evidence="11">Cache domain-containing protein</fullName>
    </submittedName>
</protein>
<dbReference type="Gene3D" id="3.30.565.10">
    <property type="entry name" value="Histidine kinase-like ATPase, C-terminal domain"/>
    <property type="match status" value="1"/>
</dbReference>
<dbReference type="CDD" id="cd12912">
    <property type="entry name" value="PDC2_MCP_like"/>
    <property type="match status" value="1"/>
</dbReference>
<evidence type="ECO:0000256" key="9">
    <source>
        <dbReference type="SAM" id="Phobius"/>
    </source>
</evidence>
<keyword evidence="4 9" id="KW-0812">Transmembrane</keyword>
<reference evidence="12" key="1">
    <citation type="journal article" date="2019" name="Int. J. Syst. Evol. Microbiol.">
        <title>The Global Catalogue of Microorganisms (GCM) 10K type strain sequencing project: providing services to taxonomists for standard genome sequencing and annotation.</title>
        <authorList>
            <consortium name="The Broad Institute Genomics Platform"/>
            <consortium name="The Broad Institute Genome Sequencing Center for Infectious Disease"/>
            <person name="Wu L."/>
            <person name="Ma J."/>
        </authorList>
    </citation>
    <scope>NUCLEOTIDE SEQUENCE [LARGE SCALE GENOMIC DNA]</scope>
    <source>
        <strain evidence="12">KCTC 42986</strain>
    </source>
</reference>
<keyword evidence="12" id="KW-1185">Reference proteome</keyword>
<keyword evidence="2" id="KW-1003">Cell membrane</keyword>
<dbReference type="Gene3D" id="3.30.450.20">
    <property type="entry name" value="PAS domain"/>
    <property type="match status" value="1"/>
</dbReference>
<keyword evidence="8 9" id="KW-0472">Membrane</keyword>
<dbReference type="InterPro" id="IPR003594">
    <property type="entry name" value="HATPase_dom"/>
</dbReference>
<accession>A0ABV7F2V5</accession>
<evidence type="ECO:0000256" key="1">
    <source>
        <dbReference type="ARBA" id="ARBA00004651"/>
    </source>
</evidence>